<dbReference type="Proteomes" id="UP000319908">
    <property type="component" value="Unassembled WGS sequence"/>
</dbReference>
<reference evidence="1 2" key="1">
    <citation type="journal article" date="2020" name="Antonie Van Leeuwenhoek">
        <title>Rhodopirellula heiligendammensis sp. nov., Rhodopirellula pilleata sp. nov., and Rhodopirellula solitaria sp. nov. isolated from natural or artificial marine surfaces in Northern Germany and California, USA, and emended description of the genus Rhodopirellula.</title>
        <authorList>
            <person name="Kallscheuer N."/>
            <person name="Wiegand S."/>
            <person name="Jogler M."/>
            <person name="Boedeker C."/>
            <person name="Peeters S.H."/>
            <person name="Rast P."/>
            <person name="Heuer A."/>
            <person name="Jetten M.S.M."/>
            <person name="Rohde M."/>
            <person name="Jogler C."/>
        </authorList>
    </citation>
    <scope>NUCLEOTIDE SEQUENCE [LARGE SCALE GENOMIC DNA]</scope>
    <source>
        <strain evidence="1 2">Poly21</strain>
    </source>
</reference>
<dbReference type="AlphaFoldDB" id="A0A5C6C4S9"/>
<dbReference type="EMBL" id="SJPU01000001">
    <property type="protein sequence ID" value="TWU18997.1"/>
    <property type="molecule type" value="Genomic_DNA"/>
</dbReference>
<gene>
    <name evidence="1" type="ORF">Poly21_11680</name>
</gene>
<keyword evidence="2" id="KW-1185">Reference proteome</keyword>
<proteinExistence type="predicted"/>
<protein>
    <submittedName>
        <fullName evidence="1">Uncharacterized protein</fullName>
    </submittedName>
</protein>
<comment type="caution">
    <text evidence="1">The sequence shown here is derived from an EMBL/GenBank/DDBJ whole genome shotgun (WGS) entry which is preliminary data.</text>
</comment>
<organism evidence="1 2">
    <name type="scientific">Allorhodopirellula heiligendammensis</name>
    <dbReference type="NCBI Taxonomy" id="2714739"/>
    <lineage>
        <taxon>Bacteria</taxon>
        <taxon>Pseudomonadati</taxon>
        <taxon>Planctomycetota</taxon>
        <taxon>Planctomycetia</taxon>
        <taxon>Pirellulales</taxon>
        <taxon>Pirellulaceae</taxon>
        <taxon>Allorhodopirellula</taxon>
    </lineage>
</organism>
<name>A0A5C6C4S9_9BACT</name>
<accession>A0A5C6C4S9</accession>
<sequence length="87" mass="10442">MFTHFSYALRHHNRPMVACEIVTEGFCDVAHMPTQFKTMQTCIVVFRFMKRCTEQVWRGERRPLLFAQFYRAAFTDFTCRVRHAFGQ</sequence>
<evidence type="ECO:0000313" key="1">
    <source>
        <dbReference type="EMBL" id="TWU18997.1"/>
    </source>
</evidence>
<evidence type="ECO:0000313" key="2">
    <source>
        <dbReference type="Proteomes" id="UP000319908"/>
    </source>
</evidence>